<name>A0A7J6VV39_THATH</name>
<dbReference type="OrthoDB" id="2401965at2759"/>
<dbReference type="InterPro" id="IPR013126">
    <property type="entry name" value="Hsp_70_fam"/>
</dbReference>
<sequence length="86" mass="9182">MINVGIDLGNTNSVVAGAKMDGWKPKILPNAEGQTTTPSVVAYTQNGDILVGQTAKTQASMNPDNTFYSVKRFIGRKMSEVDHASP</sequence>
<keyword evidence="5" id="KW-1185">Reference proteome</keyword>
<dbReference type="Proteomes" id="UP000554482">
    <property type="component" value="Unassembled WGS sequence"/>
</dbReference>
<organism evidence="4 5">
    <name type="scientific">Thalictrum thalictroides</name>
    <name type="common">Rue-anemone</name>
    <name type="synonym">Anemone thalictroides</name>
    <dbReference type="NCBI Taxonomy" id="46969"/>
    <lineage>
        <taxon>Eukaryota</taxon>
        <taxon>Viridiplantae</taxon>
        <taxon>Streptophyta</taxon>
        <taxon>Embryophyta</taxon>
        <taxon>Tracheophyta</taxon>
        <taxon>Spermatophyta</taxon>
        <taxon>Magnoliopsida</taxon>
        <taxon>Ranunculales</taxon>
        <taxon>Ranunculaceae</taxon>
        <taxon>Thalictroideae</taxon>
        <taxon>Thalictrum</taxon>
    </lineage>
</organism>
<evidence type="ECO:0000256" key="2">
    <source>
        <dbReference type="ARBA" id="ARBA00022741"/>
    </source>
</evidence>
<reference evidence="4 5" key="1">
    <citation type="submission" date="2020-06" db="EMBL/GenBank/DDBJ databases">
        <title>Transcriptomic and genomic resources for Thalictrum thalictroides and T. hernandezii: Facilitating candidate gene discovery in an emerging model plant lineage.</title>
        <authorList>
            <person name="Arias T."/>
            <person name="Riano-Pachon D.M."/>
            <person name="Di Stilio V.S."/>
        </authorList>
    </citation>
    <scope>NUCLEOTIDE SEQUENCE [LARGE SCALE GENOMIC DNA]</scope>
    <source>
        <strain evidence="5">cv. WT478/WT964</strain>
        <tissue evidence="4">Leaves</tissue>
    </source>
</reference>
<keyword evidence="2" id="KW-0547">Nucleotide-binding</keyword>
<dbReference type="PANTHER" id="PTHR45639">
    <property type="entry name" value="HSC70CB, ISOFORM G-RELATED"/>
    <property type="match status" value="1"/>
</dbReference>
<dbReference type="GO" id="GO:0140662">
    <property type="term" value="F:ATP-dependent protein folding chaperone"/>
    <property type="evidence" value="ECO:0007669"/>
    <property type="project" value="InterPro"/>
</dbReference>
<gene>
    <name evidence="4" type="ORF">FRX31_022372</name>
</gene>
<dbReference type="PRINTS" id="PR00301">
    <property type="entry name" value="HEATSHOCK70"/>
</dbReference>
<dbReference type="SUPFAM" id="SSF53067">
    <property type="entry name" value="Actin-like ATPase domain"/>
    <property type="match status" value="1"/>
</dbReference>
<dbReference type="Gene3D" id="3.30.420.40">
    <property type="match status" value="1"/>
</dbReference>
<evidence type="ECO:0000313" key="4">
    <source>
        <dbReference type="EMBL" id="KAF5188040.1"/>
    </source>
</evidence>
<protein>
    <submittedName>
        <fullName evidence="4">Chaperone protein dnak</fullName>
    </submittedName>
</protein>
<evidence type="ECO:0000313" key="5">
    <source>
        <dbReference type="Proteomes" id="UP000554482"/>
    </source>
</evidence>
<proteinExistence type="inferred from homology"/>
<accession>A0A7J6VV39</accession>
<dbReference type="EMBL" id="JABWDY010027261">
    <property type="protein sequence ID" value="KAF5188040.1"/>
    <property type="molecule type" value="Genomic_DNA"/>
</dbReference>
<dbReference type="Pfam" id="PF00012">
    <property type="entry name" value="HSP70"/>
    <property type="match status" value="1"/>
</dbReference>
<evidence type="ECO:0000256" key="1">
    <source>
        <dbReference type="ARBA" id="ARBA00007381"/>
    </source>
</evidence>
<dbReference type="PANTHER" id="PTHR45639:SF34">
    <property type="entry name" value="CHAPERONE PROTEIN DNAK"/>
    <property type="match status" value="1"/>
</dbReference>
<keyword evidence="3" id="KW-0067">ATP-binding</keyword>
<dbReference type="InterPro" id="IPR043129">
    <property type="entry name" value="ATPase_NBD"/>
</dbReference>
<comment type="caution">
    <text evidence="4">The sequence shown here is derived from an EMBL/GenBank/DDBJ whole genome shotgun (WGS) entry which is preliminary data.</text>
</comment>
<dbReference type="GO" id="GO:0034663">
    <property type="term" value="C:endoplasmic reticulum chaperone complex"/>
    <property type="evidence" value="ECO:0007669"/>
    <property type="project" value="TreeGrafter"/>
</dbReference>
<dbReference type="GO" id="GO:0030968">
    <property type="term" value="P:endoplasmic reticulum unfolded protein response"/>
    <property type="evidence" value="ECO:0007669"/>
    <property type="project" value="TreeGrafter"/>
</dbReference>
<dbReference type="FunFam" id="3.30.420.40:FF:000028">
    <property type="entry name" value="heat shock 70 kDa protein-like"/>
    <property type="match status" value="1"/>
</dbReference>
<comment type="similarity">
    <text evidence="1">Belongs to the heat shock protein 70 family.</text>
</comment>
<dbReference type="GO" id="GO:0005524">
    <property type="term" value="F:ATP binding"/>
    <property type="evidence" value="ECO:0007669"/>
    <property type="project" value="UniProtKB-KW"/>
</dbReference>
<evidence type="ECO:0000256" key="3">
    <source>
        <dbReference type="ARBA" id="ARBA00022840"/>
    </source>
</evidence>
<dbReference type="AlphaFoldDB" id="A0A7J6VV39"/>